<gene>
    <name evidence="1" type="ORF">ABZZ21_40420</name>
</gene>
<organism evidence="1 2">
    <name type="scientific">Streptomyces ossamyceticus</name>
    <dbReference type="NCBI Taxonomy" id="249581"/>
    <lineage>
        <taxon>Bacteria</taxon>
        <taxon>Bacillati</taxon>
        <taxon>Actinomycetota</taxon>
        <taxon>Actinomycetes</taxon>
        <taxon>Kitasatosporales</taxon>
        <taxon>Streptomycetaceae</taxon>
        <taxon>Streptomyces</taxon>
    </lineage>
</organism>
<evidence type="ECO:0000313" key="1">
    <source>
        <dbReference type="EMBL" id="MET9850709.1"/>
    </source>
</evidence>
<dbReference type="EMBL" id="JBEXPZ010000081">
    <property type="protein sequence ID" value="MET9850709.1"/>
    <property type="molecule type" value="Genomic_DNA"/>
</dbReference>
<accession>A0ABV2VA46</accession>
<protein>
    <submittedName>
        <fullName evidence="1">Uncharacterized protein</fullName>
    </submittedName>
</protein>
<sequence length="109" mass="10881">MAAEQSDGSGAEFVEALVRLRADAPAGGLADWAGGHGLDVTAMAAGALLTGPADRFTEAFGEPPGDRAEPRSLPVPAALAGTARSVTVLPLPTLGADTPFPDADSPFPD</sequence>
<name>A0ABV2VA46_9ACTN</name>
<evidence type="ECO:0000313" key="2">
    <source>
        <dbReference type="Proteomes" id="UP001550210"/>
    </source>
</evidence>
<proteinExistence type="predicted"/>
<keyword evidence="2" id="KW-1185">Reference proteome</keyword>
<comment type="caution">
    <text evidence="1">The sequence shown here is derived from an EMBL/GenBank/DDBJ whole genome shotgun (WGS) entry which is preliminary data.</text>
</comment>
<dbReference type="RefSeq" id="WP_355404086.1">
    <property type="nucleotide sequence ID" value="NZ_JBEGHN010000034.1"/>
</dbReference>
<reference evidence="1 2" key="1">
    <citation type="submission" date="2024-06" db="EMBL/GenBank/DDBJ databases">
        <title>The Natural Products Discovery Center: Release of the First 8490 Sequenced Strains for Exploring Actinobacteria Biosynthetic Diversity.</title>
        <authorList>
            <person name="Kalkreuter E."/>
            <person name="Kautsar S.A."/>
            <person name="Yang D."/>
            <person name="Bader C.D."/>
            <person name="Teijaro C.N."/>
            <person name="Fluegel L."/>
            <person name="Davis C.M."/>
            <person name="Simpson J.R."/>
            <person name="Lauterbach L."/>
            <person name="Steele A.D."/>
            <person name="Gui C."/>
            <person name="Meng S."/>
            <person name="Li G."/>
            <person name="Viehrig K."/>
            <person name="Ye F."/>
            <person name="Su P."/>
            <person name="Kiefer A.F."/>
            <person name="Nichols A."/>
            <person name="Cepeda A.J."/>
            <person name="Yan W."/>
            <person name="Fan B."/>
            <person name="Jiang Y."/>
            <person name="Adhikari A."/>
            <person name="Zheng C.-J."/>
            <person name="Schuster L."/>
            <person name="Cowan T.M."/>
            <person name="Smanski M.J."/>
            <person name="Chevrette M.G."/>
            <person name="De Carvalho L.P.S."/>
            <person name="Shen B."/>
        </authorList>
    </citation>
    <scope>NUCLEOTIDE SEQUENCE [LARGE SCALE GENOMIC DNA]</scope>
    <source>
        <strain evidence="1 2">NPDC006434</strain>
    </source>
</reference>
<dbReference type="Proteomes" id="UP001550210">
    <property type="component" value="Unassembled WGS sequence"/>
</dbReference>